<dbReference type="InterPro" id="IPR029044">
    <property type="entry name" value="Nucleotide-diphossugar_trans"/>
</dbReference>
<dbReference type="InterPro" id="IPR018641">
    <property type="entry name" value="Trfase_1_rSAM/seldom-assoc"/>
</dbReference>
<gene>
    <name evidence="1" type="ORF">ACFO0U_11085</name>
</gene>
<comment type="caution">
    <text evidence="1">The sequence shown here is derived from an EMBL/GenBank/DDBJ whole genome shotgun (WGS) entry which is preliminary data.</text>
</comment>
<keyword evidence="2" id="KW-1185">Reference proteome</keyword>
<name>A0ABV9D2S8_9GAMM</name>
<dbReference type="RefSeq" id="WP_246976473.1">
    <property type="nucleotide sequence ID" value="NZ_JAKGAN010000011.1"/>
</dbReference>
<dbReference type="PANTHER" id="PTHR36529">
    <property type="entry name" value="SLL1095 PROTEIN"/>
    <property type="match status" value="1"/>
</dbReference>
<sequence>MCADTPDDFPLAILAKAPLPGKAKTRLIPALGTQGAAQLQERLVRHTLSIALAATTARRIVLWTALDHAHPLFRELAERHDIECRAQPEGSLGDRMHYAFLEMGEPGLLIGSDCPALTPALLKRCHRVLADHEVVLLPAEDGGYALIGLREPDSQLFSGIDWGTAAVMDQTRQRVARSGAKLACPARVWDVDQPEDLDRLDDEFLTL</sequence>
<organism evidence="1 2">
    <name type="scientific">Chromohalobacter sarecensis</name>
    <dbReference type="NCBI Taxonomy" id="245294"/>
    <lineage>
        <taxon>Bacteria</taxon>
        <taxon>Pseudomonadati</taxon>
        <taxon>Pseudomonadota</taxon>
        <taxon>Gammaproteobacteria</taxon>
        <taxon>Oceanospirillales</taxon>
        <taxon>Halomonadaceae</taxon>
        <taxon>Chromohalobacter</taxon>
    </lineage>
</organism>
<reference evidence="2" key="1">
    <citation type="journal article" date="2019" name="Int. J. Syst. Evol. Microbiol.">
        <title>The Global Catalogue of Microorganisms (GCM) 10K type strain sequencing project: providing services to taxonomists for standard genome sequencing and annotation.</title>
        <authorList>
            <consortium name="The Broad Institute Genomics Platform"/>
            <consortium name="The Broad Institute Genome Sequencing Center for Infectious Disease"/>
            <person name="Wu L."/>
            <person name="Ma J."/>
        </authorList>
    </citation>
    <scope>NUCLEOTIDE SEQUENCE [LARGE SCALE GENOMIC DNA]</scope>
    <source>
        <strain evidence="2">CGMCC 1.12121</strain>
    </source>
</reference>
<dbReference type="EMBL" id="JBHSEU010000019">
    <property type="protein sequence ID" value="MFC4539323.1"/>
    <property type="molecule type" value="Genomic_DNA"/>
</dbReference>
<dbReference type="Gene3D" id="3.90.550.10">
    <property type="entry name" value="Spore Coat Polysaccharide Biosynthesis Protein SpsA, Chain A"/>
    <property type="match status" value="1"/>
</dbReference>
<dbReference type="NCBIfam" id="TIGR04282">
    <property type="entry name" value="glyco_like_cofC"/>
    <property type="match status" value="1"/>
</dbReference>
<dbReference type="Pfam" id="PF09837">
    <property type="entry name" value="DUF2064"/>
    <property type="match status" value="1"/>
</dbReference>
<evidence type="ECO:0000313" key="1">
    <source>
        <dbReference type="EMBL" id="MFC4539323.1"/>
    </source>
</evidence>
<proteinExistence type="predicted"/>
<dbReference type="PANTHER" id="PTHR36529:SF1">
    <property type="entry name" value="GLYCOSYLTRANSFERASE"/>
    <property type="match status" value="1"/>
</dbReference>
<evidence type="ECO:0000313" key="2">
    <source>
        <dbReference type="Proteomes" id="UP001596030"/>
    </source>
</evidence>
<dbReference type="SUPFAM" id="SSF53448">
    <property type="entry name" value="Nucleotide-diphospho-sugar transferases"/>
    <property type="match status" value="1"/>
</dbReference>
<protein>
    <submittedName>
        <fullName evidence="1">TIGR04282 family arsenosugar biosynthesis glycosyltransferase</fullName>
    </submittedName>
</protein>
<accession>A0ABV9D2S8</accession>
<dbReference type="Proteomes" id="UP001596030">
    <property type="component" value="Unassembled WGS sequence"/>
</dbReference>